<gene>
    <name evidence="2" type="ORF">SASPL_110222</name>
</gene>
<reference evidence="2" key="2">
    <citation type="submission" date="2020-08" db="EMBL/GenBank/DDBJ databases">
        <title>Plant Genome Project.</title>
        <authorList>
            <person name="Zhang R.-G."/>
        </authorList>
    </citation>
    <scope>NUCLEOTIDE SEQUENCE</scope>
    <source>
        <strain evidence="2">Huo1</strain>
        <tissue evidence="2">Leaf</tissue>
    </source>
</reference>
<feature type="compositionally biased region" description="Low complexity" evidence="1">
    <location>
        <begin position="77"/>
        <end position="89"/>
    </location>
</feature>
<dbReference type="Proteomes" id="UP000298416">
    <property type="component" value="Unassembled WGS sequence"/>
</dbReference>
<reference evidence="2" key="1">
    <citation type="submission" date="2018-01" db="EMBL/GenBank/DDBJ databases">
        <authorList>
            <person name="Mao J.F."/>
        </authorList>
    </citation>
    <scope>NUCLEOTIDE SEQUENCE</scope>
    <source>
        <strain evidence="2">Huo1</strain>
        <tissue evidence="2">Leaf</tissue>
    </source>
</reference>
<protein>
    <submittedName>
        <fullName evidence="2">Uncharacterized protein</fullName>
    </submittedName>
</protein>
<evidence type="ECO:0000313" key="2">
    <source>
        <dbReference type="EMBL" id="KAG6426009.1"/>
    </source>
</evidence>
<name>A0A8X8Y7B2_SALSN</name>
<keyword evidence="3" id="KW-1185">Reference proteome</keyword>
<evidence type="ECO:0000313" key="3">
    <source>
        <dbReference type="Proteomes" id="UP000298416"/>
    </source>
</evidence>
<sequence>MKSEWCNHCARRCDEPYKDDFKISCNTCGRVLFDVIYEEKNKIKKDDWYASDSANLPTRSVSTLSNIVIDGSESDSDGNSSSTNSSAEQ</sequence>
<evidence type="ECO:0000256" key="1">
    <source>
        <dbReference type="SAM" id="MobiDB-lite"/>
    </source>
</evidence>
<accession>A0A8X8Y7B2</accession>
<organism evidence="2">
    <name type="scientific">Salvia splendens</name>
    <name type="common">Scarlet sage</name>
    <dbReference type="NCBI Taxonomy" id="180675"/>
    <lineage>
        <taxon>Eukaryota</taxon>
        <taxon>Viridiplantae</taxon>
        <taxon>Streptophyta</taxon>
        <taxon>Embryophyta</taxon>
        <taxon>Tracheophyta</taxon>
        <taxon>Spermatophyta</taxon>
        <taxon>Magnoliopsida</taxon>
        <taxon>eudicotyledons</taxon>
        <taxon>Gunneridae</taxon>
        <taxon>Pentapetalae</taxon>
        <taxon>asterids</taxon>
        <taxon>lamiids</taxon>
        <taxon>Lamiales</taxon>
        <taxon>Lamiaceae</taxon>
        <taxon>Nepetoideae</taxon>
        <taxon>Mentheae</taxon>
        <taxon>Salviinae</taxon>
        <taxon>Salvia</taxon>
        <taxon>Salvia subgen. Calosphace</taxon>
        <taxon>core Calosphace</taxon>
    </lineage>
</organism>
<comment type="caution">
    <text evidence="2">The sequence shown here is derived from an EMBL/GenBank/DDBJ whole genome shotgun (WGS) entry which is preliminary data.</text>
</comment>
<dbReference type="EMBL" id="PNBA02000004">
    <property type="protein sequence ID" value="KAG6426009.1"/>
    <property type="molecule type" value="Genomic_DNA"/>
</dbReference>
<feature type="region of interest" description="Disordered" evidence="1">
    <location>
        <begin position="68"/>
        <end position="89"/>
    </location>
</feature>
<proteinExistence type="predicted"/>
<dbReference type="AlphaFoldDB" id="A0A8X8Y7B2"/>